<dbReference type="Proteomes" id="UP000293162">
    <property type="component" value="Unassembled WGS sequence"/>
</dbReference>
<dbReference type="Gene3D" id="3.40.50.1820">
    <property type="entry name" value="alpha/beta hydrolase"/>
    <property type="match status" value="1"/>
</dbReference>
<accession>A0A4Q5LWE0</accession>
<evidence type="ECO:0000313" key="2">
    <source>
        <dbReference type="Proteomes" id="UP000293162"/>
    </source>
</evidence>
<dbReference type="PANTHER" id="PTHR34853:SF1">
    <property type="entry name" value="LIPASE 5"/>
    <property type="match status" value="1"/>
</dbReference>
<keyword evidence="2" id="KW-1185">Reference proteome</keyword>
<dbReference type="OrthoDB" id="9798122at2"/>
<protein>
    <submittedName>
        <fullName evidence="1">Uncharacterized protein</fullName>
    </submittedName>
</protein>
<dbReference type="EMBL" id="SEWF01000035">
    <property type="protein sequence ID" value="RYU93867.1"/>
    <property type="molecule type" value="Genomic_DNA"/>
</dbReference>
<dbReference type="PANTHER" id="PTHR34853">
    <property type="match status" value="1"/>
</dbReference>
<dbReference type="GO" id="GO:0016042">
    <property type="term" value="P:lipid catabolic process"/>
    <property type="evidence" value="ECO:0007669"/>
    <property type="project" value="InterPro"/>
</dbReference>
<reference evidence="1 2" key="1">
    <citation type="submission" date="2019-02" db="EMBL/GenBank/DDBJ databases">
        <title>Bacterial novel species Emticicia sp. 17J42-9 isolated from soil.</title>
        <authorList>
            <person name="Jung H.-Y."/>
        </authorList>
    </citation>
    <scope>NUCLEOTIDE SEQUENCE [LARGE SCALE GENOMIC DNA]</scope>
    <source>
        <strain evidence="1 2">17J42-9</strain>
    </source>
</reference>
<dbReference type="AlphaFoldDB" id="A0A4Q5LWE0"/>
<proteinExistence type="predicted"/>
<organism evidence="1 2">
    <name type="scientific">Emticicia agri</name>
    <dbReference type="NCBI Taxonomy" id="2492393"/>
    <lineage>
        <taxon>Bacteria</taxon>
        <taxon>Pseudomonadati</taxon>
        <taxon>Bacteroidota</taxon>
        <taxon>Cytophagia</taxon>
        <taxon>Cytophagales</taxon>
        <taxon>Leadbetterellaceae</taxon>
        <taxon>Emticicia</taxon>
    </lineage>
</organism>
<comment type="caution">
    <text evidence="1">The sequence shown here is derived from an EMBL/GenBank/DDBJ whole genome shotgun (WGS) entry which is preliminary data.</text>
</comment>
<dbReference type="InterPro" id="IPR029058">
    <property type="entry name" value="AB_hydrolase_fold"/>
</dbReference>
<dbReference type="PROSITE" id="PS51257">
    <property type="entry name" value="PROKAR_LIPOPROTEIN"/>
    <property type="match status" value="1"/>
</dbReference>
<name>A0A4Q5LWE0_9BACT</name>
<dbReference type="GO" id="GO:0004806">
    <property type="term" value="F:triacylglycerol lipase activity"/>
    <property type="evidence" value="ECO:0007669"/>
    <property type="project" value="InterPro"/>
</dbReference>
<gene>
    <name evidence="1" type="ORF">EWM59_19700</name>
</gene>
<evidence type="ECO:0000313" key="1">
    <source>
        <dbReference type="EMBL" id="RYU93867.1"/>
    </source>
</evidence>
<dbReference type="InterPro" id="IPR005152">
    <property type="entry name" value="Lipase_secreted"/>
</dbReference>
<sequence length="396" mass="43957">MKKVLYISVLTFLIGGSCKKDGELTPKTCGTLIAFEEKGHLSIQQIIANVDQLSVQDIAKHEVTLYAITYRTECRGEQIDTKGLIMVPDNVSSAYLIAYFHGTQLPVHVGSLFNVDNTVPSNYSGGSTDFSEIRNMGLTWASGGYTVFLPDYIGYGSTHNREHPYLNYPEMFKSNIDGLLATKAFLEGKGIDYDNRLFLSGWSQGGAACLSAHKYIQEAYSSQFNVVASSGLAGPYHFIKFIDDILLKKNEDSDIINIFSWSIYALNKFSPSPRPTDQIFSYPVFDQYAAIFAPSKKPKDILNNFFLSKIVDGTDTRFRSILENNTFSAGWKPVGKVFLHHGDSDKVVPYSNSIDAKNGLQAAGGDIKFYTYSGGGHDTNLKEYITNTLNDFNLLK</sequence>
<dbReference type="RefSeq" id="WP_130022968.1">
    <property type="nucleotide sequence ID" value="NZ_SEWF01000035.1"/>
</dbReference>
<dbReference type="PIRSF" id="PIRSF029171">
    <property type="entry name" value="Esterase_LipA"/>
    <property type="match status" value="1"/>
</dbReference>
<dbReference type="Gene3D" id="1.10.260.160">
    <property type="match status" value="1"/>
</dbReference>
<dbReference type="SUPFAM" id="SSF53474">
    <property type="entry name" value="alpha/beta-Hydrolases"/>
    <property type="match status" value="1"/>
</dbReference>